<dbReference type="PROSITE" id="PS50088">
    <property type="entry name" value="ANK_REPEAT"/>
    <property type="match status" value="1"/>
</dbReference>
<dbReference type="Proteomes" id="UP001243989">
    <property type="component" value="Unassembled WGS sequence"/>
</dbReference>
<dbReference type="PANTHER" id="PTHR10039">
    <property type="entry name" value="AMELOGENIN"/>
    <property type="match status" value="1"/>
</dbReference>
<dbReference type="PROSITE" id="PS50297">
    <property type="entry name" value="ANK_REP_REGION"/>
    <property type="match status" value="1"/>
</dbReference>
<dbReference type="Gene3D" id="1.25.40.20">
    <property type="entry name" value="Ankyrin repeat-containing domain"/>
    <property type="match status" value="1"/>
</dbReference>
<evidence type="ECO:0000256" key="2">
    <source>
        <dbReference type="PROSITE-ProRule" id="PRU00023"/>
    </source>
</evidence>
<feature type="domain" description="Nephrocystin 3-like N-terminal" evidence="3">
    <location>
        <begin position="97"/>
        <end position="264"/>
    </location>
</feature>
<reference evidence="4" key="1">
    <citation type="submission" date="2021-06" db="EMBL/GenBank/DDBJ databases">
        <title>Comparative genomics, transcriptomics and evolutionary studies reveal genomic signatures of adaptation to plant cell wall in hemibiotrophic fungi.</title>
        <authorList>
            <consortium name="DOE Joint Genome Institute"/>
            <person name="Baroncelli R."/>
            <person name="Diaz J.F."/>
            <person name="Benocci T."/>
            <person name="Peng M."/>
            <person name="Battaglia E."/>
            <person name="Haridas S."/>
            <person name="Andreopoulos W."/>
            <person name="Labutti K."/>
            <person name="Pangilinan J."/>
            <person name="Floch G.L."/>
            <person name="Makela M.R."/>
            <person name="Henrissat B."/>
            <person name="Grigoriev I.V."/>
            <person name="Crouch J.A."/>
            <person name="De Vries R.P."/>
            <person name="Sukno S.A."/>
            <person name="Thon M.R."/>
        </authorList>
    </citation>
    <scope>NUCLEOTIDE SEQUENCE</scope>
    <source>
        <strain evidence="4">CBS 102054</strain>
    </source>
</reference>
<dbReference type="RefSeq" id="XP_060441494.1">
    <property type="nucleotide sequence ID" value="XM_060588371.1"/>
</dbReference>
<evidence type="ECO:0000259" key="3">
    <source>
        <dbReference type="Pfam" id="PF24883"/>
    </source>
</evidence>
<keyword evidence="1" id="KW-0677">Repeat</keyword>
<feature type="repeat" description="ANK" evidence="2">
    <location>
        <begin position="439"/>
        <end position="471"/>
    </location>
</feature>
<dbReference type="Pfam" id="PF12796">
    <property type="entry name" value="Ank_2"/>
    <property type="match status" value="1"/>
</dbReference>
<dbReference type="Gene3D" id="3.40.50.300">
    <property type="entry name" value="P-loop containing nucleotide triphosphate hydrolases"/>
    <property type="match status" value="1"/>
</dbReference>
<dbReference type="SUPFAM" id="SSF48403">
    <property type="entry name" value="Ankyrin repeat"/>
    <property type="match status" value="1"/>
</dbReference>
<comment type="caution">
    <text evidence="4">The sequence shown here is derived from an EMBL/GenBank/DDBJ whole genome shotgun (WGS) entry which is preliminary data.</text>
</comment>
<keyword evidence="2" id="KW-0040">ANK repeat</keyword>
<dbReference type="InterPro" id="IPR056884">
    <property type="entry name" value="NPHP3-like_N"/>
</dbReference>
<sequence length="610" mass="69927">MAEASDLLPEYLRPLEIRNMLRNPSQSSVSEPRTGHKFNGVMISESQNTTLGDQINVTYTNDQEAIRKEVLNWLSPRALETPFDRLREDLCEGVGVQALERPEFCNWYGGHQKWPWCYGMPGAGKTSFATIAIDHIQKAQSTRPGNIGLAHIYFDHEDDKQSALKFLRMILRQLVELSPTISDEVMSLYNDNKSARRQSILKSRECKGLLRQEMTRFDTIYIVFDALDECRDDDETASRTDTRHDLLDALHTLGEKYQFLITSRYDAPSSAGVRLEDPFTTMQISATHEDISEFILGEAYQEAYEKILKTVWEQDKQSAGIAQTVISWLKFTQDPTKVTLPLLQGAFSLKAGLHVTGEHTGISEEDLLRVCRGVVTIDRFTERVRFIHYTADTDFEDEARLMMDIHWFDFNDRPAIIFQAVIDSLNSDWKPKPGGYEYAGLEPLHIAAYFGLQQTAMKFLDRGEDIEVKDCRGWTPMQWAIVGRSRDLVKMLFERHASLVSEDIHGFPAVFWAVGSRLTEFKTQYICLYDKARLVYGEFKVLGSRLSFSAALPSTVESRTSTDVLHFLLENLPDIDIRRSVDERTLLSVVAENWQWDALDILLRRKRMST</sequence>
<dbReference type="AlphaFoldDB" id="A0AAJ0EAU9"/>
<dbReference type="GeneID" id="85473233"/>
<organism evidence="4 5">
    <name type="scientific">Colletotrichum phormii</name>
    <dbReference type="NCBI Taxonomy" id="359342"/>
    <lineage>
        <taxon>Eukaryota</taxon>
        <taxon>Fungi</taxon>
        <taxon>Dikarya</taxon>
        <taxon>Ascomycota</taxon>
        <taxon>Pezizomycotina</taxon>
        <taxon>Sordariomycetes</taxon>
        <taxon>Hypocreomycetidae</taxon>
        <taxon>Glomerellales</taxon>
        <taxon>Glomerellaceae</taxon>
        <taxon>Colletotrichum</taxon>
        <taxon>Colletotrichum acutatum species complex</taxon>
    </lineage>
</organism>
<dbReference type="InterPro" id="IPR027417">
    <property type="entry name" value="P-loop_NTPase"/>
</dbReference>
<protein>
    <recommendedName>
        <fullName evidence="3">Nephrocystin 3-like N-terminal domain-containing protein</fullName>
    </recommendedName>
</protein>
<gene>
    <name evidence="4" type="ORF">BDP81DRAFT_397778</name>
</gene>
<dbReference type="Pfam" id="PF24883">
    <property type="entry name" value="NPHP3_N"/>
    <property type="match status" value="1"/>
</dbReference>
<dbReference type="EMBL" id="JAHMHQ010000020">
    <property type="protein sequence ID" value="KAK1625499.1"/>
    <property type="molecule type" value="Genomic_DNA"/>
</dbReference>
<accession>A0AAJ0EAU9</accession>
<keyword evidence="5" id="KW-1185">Reference proteome</keyword>
<dbReference type="SMART" id="SM00248">
    <property type="entry name" value="ANK"/>
    <property type="match status" value="2"/>
</dbReference>
<dbReference type="InterPro" id="IPR002110">
    <property type="entry name" value="Ankyrin_rpt"/>
</dbReference>
<evidence type="ECO:0000256" key="1">
    <source>
        <dbReference type="ARBA" id="ARBA00022737"/>
    </source>
</evidence>
<evidence type="ECO:0000313" key="4">
    <source>
        <dbReference type="EMBL" id="KAK1625499.1"/>
    </source>
</evidence>
<evidence type="ECO:0000313" key="5">
    <source>
        <dbReference type="Proteomes" id="UP001243989"/>
    </source>
</evidence>
<dbReference type="InterPro" id="IPR036770">
    <property type="entry name" value="Ankyrin_rpt-contain_sf"/>
</dbReference>
<dbReference type="PANTHER" id="PTHR10039:SF15">
    <property type="entry name" value="NACHT DOMAIN-CONTAINING PROTEIN"/>
    <property type="match status" value="1"/>
</dbReference>
<proteinExistence type="predicted"/>
<dbReference type="SUPFAM" id="SSF52540">
    <property type="entry name" value="P-loop containing nucleoside triphosphate hydrolases"/>
    <property type="match status" value="1"/>
</dbReference>
<name>A0AAJ0EAU9_9PEZI</name>